<keyword evidence="3" id="KW-0472">Membrane</keyword>
<dbReference type="AlphaFoldDB" id="A0A934IUM9"/>
<organism evidence="5 6">
    <name type="scientific">Devosia sediminis</name>
    <dbReference type="NCBI Taxonomy" id="2798801"/>
    <lineage>
        <taxon>Bacteria</taxon>
        <taxon>Pseudomonadati</taxon>
        <taxon>Pseudomonadota</taxon>
        <taxon>Alphaproteobacteria</taxon>
        <taxon>Hyphomicrobiales</taxon>
        <taxon>Devosiaceae</taxon>
        <taxon>Devosia</taxon>
    </lineage>
</organism>
<evidence type="ECO:0000256" key="2">
    <source>
        <dbReference type="SAM" id="MobiDB-lite"/>
    </source>
</evidence>
<reference evidence="5" key="1">
    <citation type="submission" date="2020-12" db="EMBL/GenBank/DDBJ databases">
        <title>Devosia sp. MSA67 isolated from Mo River.</title>
        <authorList>
            <person name="Ma F."/>
            <person name="Zi Z."/>
        </authorList>
    </citation>
    <scope>NUCLEOTIDE SEQUENCE</scope>
    <source>
        <strain evidence="5">MSA67</strain>
    </source>
</reference>
<dbReference type="EMBL" id="JAEKMH010000001">
    <property type="protein sequence ID" value="MBJ3783265.1"/>
    <property type="molecule type" value="Genomic_DNA"/>
</dbReference>
<evidence type="ECO:0000256" key="1">
    <source>
        <dbReference type="SAM" id="Coils"/>
    </source>
</evidence>
<evidence type="ECO:0000313" key="5">
    <source>
        <dbReference type="EMBL" id="MBJ3783265.1"/>
    </source>
</evidence>
<protein>
    <submittedName>
        <fullName evidence="5">DUF883 domain-containing protein</fullName>
    </submittedName>
</protein>
<evidence type="ECO:0000313" key="6">
    <source>
        <dbReference type="Proteomes" id="UP000602124"/>
    </source>
</evidence>
<feature type="transmembrane region" description="Helical" evidence="3">
    <location>
        <begin position="116"/>
        <end position="134"/>
    </location>
</feature>
<dbReference type="RefSeq" id="WP_198874510.1">
    <property type="nucleotide sequence ID" value="NZ_JAEKMH010000001.1"/>
</dbReference>
<dbReference type="InterPro" id="IPR043605">
    <property type="entry name" value="DUF883_C"/>
</dbReference>
<feature type="region of interest" description="Disordered" evidence="2">
    <location>
        <begin position="1"/>
        <end position="25"/>
    </location>
</feature>
<keyword evidence="3" id="KW-1133">Transmembrane helix</keyword>
<name>A0A934IUM9_9HYPH</name>
<evidence type="ECO:0000259" key="4">
    <source>
        <dbReference type="Pfam" id="PF19029"/>
    </source>
</evidence>
<keyword evidence="6" id="KW-1185">Reference proteome</keyword>
<evidence type="ECO:0000256" key="3">
    <source>
        <dbReference type="SAM" id="Phobius"/>
    </source>
</evidence>
<comment type="caution">
    <text evidence="5">The sequence shown here is derived from an EMBL/GenBank/DDBJ whole genome shotgun (WGS) entry which is preliminary data.</text>
</comment>
<accession>A0A934IUM9</accession>
<gene>
    <name evidence="5" type="ORF">JEQ47_00915</name>
</gene>
<dbReference type="Pfam" id="PF19029">
    <property type="entry name" value="DUF883_C"/>
    <property type="match status" value="1"/>
</dbReference>
<dbReference type="Proteomes" id="UP000602124">
    <property type="component" value="Unassembled WGS sequence"/>
</dbReference>
<feature type="domain" description="DUF883" evidence="4">
    <location>
        <begin position="110"/>
        <end position="133"/>
    </location>
</feature>
<keyword evidence="1" id="KW-0175">Coiled coil</keyword>
<sequence length="136" mass="14319">MASTPDMAPNRAKTSNGTRAARASAAEARIEKAAASAEANLSERELEAQVAQLQSDLKAIRDTLTKLTGEKVNEAKSLAKAQVGNLQVQGERLLSDAQDQAGEAEKQLKDTIREKPLTAVAAAAGIGFVLALLTRH</sequence>
<feature type="coiled-coil region" evidence="1">
    <location>
        <begin position="25"/>
        <end position="70"/>
    </location>
</feature>
<proteinExistence type="predicted"/>
<keyword evidence="3" id="KW-0812">Transmembrane</keyword>